<keyword evidence="3" id="KW-0998">Cell outer membrane</keyword>
<evidence type="ECO:0000256" key="5">
    <source>
        <dbReference type="SAM" id="SignalP"/>
    </source>
</evidence>
<keyword evidence="2 4" id="KW-0472">Membrane</keyword>
<dbReference type="PANTHER" id="PTHR30329:SF21">
    <property type="entry name" value="LIPOPROTEIN YIAD-RELATED"/>
    <property type="match status" value="1"/>
</dbReference>
<protein>
    <submittedName>
        <fullName evidence="7">OmpA/MotB domain-containing protein</fullName>
    </submittedName>
</protein>
<keyword evidence="8" id="KW-1185">Reference proteome</keyword>
<dbReference type="PANTHER" id="PTHR30329">
    <property type="entry name" value="STATOR ELEMENT OF FLAGELLAR MOTOR COMPLEX"/>
    <property type="match status" value="1"/>
</dbReference>
<accession>A0ABN0RKI7</accession>
<feature type="chain" id="PRO_5045789096" evidence="5">
    <location>
        <begin position="19"/>
        <end position="373"/>
    </location>
</feature>
<comment type="subcellular location">
    <subcellularLocation>
        <location evidence="1">Cell outer membrane</location>
    </subcellularLocation>
</comment>
<dbReference type="Pfam" id="PF00691">
    <property type="entry name" value="OmpA"/>
    <property type="match status" value="1"/>
</dbReference>
<dbReference type="CDD" id="cd07185">
    <property type="entry name" value="OmpA_C-like"/>
    <property type="match status" value="1"/>
</dbReference>
<gene>
    <name evidence="7" type="ORF">KLA_15195</name>
</gene>
<dbReference type="InterPro" id="IPR036737">
    <property type="entry name" value="OmpA-like_sf"/>
</dbReference>
<evidence type="ECO:0000313" key="7">
    <source>
        <dbReference type="EMBL" id="EWH12056.1"/>
    </source>
</evidence>
<reference evidence="7 8" key="1">
    <citation type="journal article" date="2014" name="Genome Announc.">
        <title>Draft Genome Sequence of the Carrageenan-Degrading Bacterium Cellulophaga sp. Strain KL-A, Isolated from Decaying Marine Algae.</title>
        <authorList>
            <person name="Shan D."/>
            <person name="Ying J."/>
            <person name="Li X."/>
            <person name="Gao Z."/>
            <person name="Wei G."/>
            <person name="Shao Z."/>
        </authorList>
    </citation>
    <scope>NUCLEOTIDE SEQUENCE [LARGE SCALE GENOMIC DNA]</scope>
    <source>
        <strain evidence="7 8">KL-A</strain>
    </source>
</reference>
<name>A0ABN0RKI7_9FLAO</name>
<feature type="signal peptide" evidence="5">
    <location>
        <begin position="1"/>
        <end position="18"/>
    </location>
</feature>
<evidence type="ECO:0000256" key="4">
    <source>
        <dbReference type="PROSITE-ProRule" id="PRU00473"/>
    </source>
</evidence>
<dbReference type="InterPro" id="IPR006665">
    <property type="entry name" value="OmpA-like"/>
</dbReference>
<dbReference type="Proteomes" id="UP000019275">
    <property type="component" value="Unassembled WGS sequence"/>
</dbReference>
<organism evidence="7 8">
    <name type="scientific">Cellulophaga geojensis KL-A</name>
    <dbReference type="NCBI Taxonomy" id="1328323"/>
    <lineage>
        <taxon>Bacteria</taxon>
        <taxon>Pseudomonadati</taxon>
        <taxon>Bacteroidota</taxon>
        <taxon>Flavobacteriia</taxon>
        <taxon>Flavobacteriales</taxon>
        <taxon>Flavobacteriaceae</taxon>
        <taxon>Cellulophaga</taxon>
    </lineage>
</organism>
<dbReference type="RefSeq" id="WP_051456129.1">
    <property type="nucleotide sequence ID" value="NZ_ARZX01000024.1"/>
</dbReference>
<dbReference type="SUPFAM" id="SSF103088">
    <property type="entry name" value="OmpA-like"/>
    <property type="match status" value="1"/>
</dbReference>
<keyword evidence="5" id="KW-0732">Signal</keyword>
<proteinExistence type="predicted"/>
<evidence type="ECO:0000256" key="1">
    <source>
        <dbReference type="ARBA" id="ARBA00004442"/>
    </source>
</evidence>
<evidence type="ECO:0000259" key="6">
    <source>
        <dbReference type="PROSITE" id="PS51123"/>
    </source>
</evidence>
<dbReference type="PRINTS" id="PR01021">
    <property type="entry name" value="OMPADOMAIN"/>
</dbReference>
<dbReference type="InterPro" id="IPR006664">
    <property type="entry name" value="OMP_bac"/>
</dbReference>
<evidence type="ECO:0000256" key="3">
    <source>
        <dbReference type="ARBA" id="ARBA00023237"/>
    </source>
</evidence>
<comment type="caution">
    <text evidence="7">The sequence shown here is derived from an EMBL/GenBank/DDBJ whole genome shotgun (WGS) entry which is preliminary data.</text>
</comment>
<evidence type="ECO:0000256" key="2">
    <source>
        <dbReference type="ARBA" id="ARBA00023136"/>
    </source>
</evidence>
<sequence>MRTLYTVCFAIFIGAFGAAQNLVKNSSFEDYKHCPEDIGRFTNNVVDWSTLQGTTDYLNSCSRTVGFFNHNGKQIARSGFAYAGIFTYSNKDYREYIQGSLNEKLEKDKKYIVTFYVSLADYATLAISDFSIVFSNKPIAGSTITNSKKTLVTHKTLSKINGLVYDHYMQPDPIFYKSKQIWMQVYIPFTAKGYETNFTIGNFASNSRTQKMKVSEVNEKDFSYYYIDDVSVEAKDRELPPLYAETVPQKADATPKIERNKVYTFKNVLFEFNKADLLTASEEEINVLTTILRNNNKLSIEIYGHTDAVGSKERNLELSNQRAKAVASYLIDSGIDENRVKWIGYGSSKPVADNTTEEGRTQNRRVEFKMLEN</sequence>
<dbReference type="Gene3D" id="3.30.1330.60">
    <property type="entry name" value="OmpA-like domain"/>
    <property type="match status" value="1"/>
</dbReference>
<dbReference type="InterPro" id="IPR050330">
    <property type="entry name" value="Bact_OuterMem_StrucFunc"/>
</dbReference>
<dbReference type="EMBL" id="ARZX01000024">
    <property type="protein sequence ID" value="EWH12056.1"/>
    <property type="molecule type" value="Genomic_DNA"/>
</dbReference>
<dbReference type="PROSITE" id="PS51123">
    <property type="entry name" value="OMPA_2"/>
    <property type="match status" value="1"/>
</dbReference>
<feature type="domain" description="OmpA-like" evidence="6">
    <location>
        <begin position="257"/>
        <end position="373"/>
    </location>
</feature>
<evidence type="ECO:0000313" key="8">
    <source>
        <dbReference type="Proteomes" id="UP000019275"/>
    </source>
</evidence>